<evidence type="ECO:0000313" key="1">
    <source>
        <dbReference type="EMBL" id="PLB48023.1"/>
    </source>
</evidence>
<dbReference type="AlphaFoldDB" id="A0A2I2G598"/>
<organism evidence="1 2">
    <name type="scientific">Aspergillus steynii IBT 23096</name>
    <dbReference type="NCBI Taxonomy" id="1392250"/>
    <lineage>
        <taxon>Eukaryota</taxon>
        <taxon>Fungi</taxon>
        <taxon>Dikarya</taxon>
        <taxon>Ascomycota</taxon>
        <taxon>Pezizomycotina</taxon>
        <taxon>Eurotiomycetes</taxon>
        <taxon>Eurotiomycetidae</taxon>
        <taxon>Eurotiales</taxon>
        <taxon>Aspergillaceae</taxon>
        <taxon>Aspergillus</taxon>
        <taxon>Aspergillus subgen. Circumdati</taxon>
    </lineage>
</organism>
<keyword evidence="2" id="KW-1185">Reference proteome</keyword>
<sequence length="56" mass="6152">MANYSLSRPFIPPGSGWILLGPAKGRRHFALLHSPEPITTARSRMLGPVQLRVQTA</sequence>
<dbReference type="VEuPathDB" id="FungiDB:P170DRAFT_437731"/>
<dbReference type="GeneID" id="36557131"/>
<dbReference type="Proteomes" id="UP000234275">
    <property type="component" value="Unassembled WGS sequence"/>
</dbReference>
<protein>
    <submittedName>
        <fullName evidence="1">Uncharacterized protein</fullName>
    </submittedName>
</protein>
<proteinExistence type="predicted"/>
<comment type="caution">
    <text evidence="1">The sequence shown here is derived from an EMBL/GenBank/DDBJ whole genome shotgun (WGS) entry which is preliminary data.</text>
</comment>
<dbReference type="EMBL" id="MSFO01000005">
    <property type="protein sequence ID" value="PLB48023.1"/>
    <property type="molecule type" value="Genomic_DNA"/>
</dbReference>
<name>A0A2I2G598_9EURO</name>
<dbReference type="RefSeq" id="XP_024703325.1">
    <property type="nucleotide sequence ID" value="XM_024849432.1"/>
</dbReference>
<gene>
    <name evidence="1" type="ORF">P170DRAFT_437731</name>
</gene>
<evidence type="ECO:0000313" key="2">
    <source>
        <dbReference type="Proteomes" id="UP000234275"/>
    </source>
</evidence>
<reference evidence="1 2" key="1">
    <citation type="submission" date="2016-12" db="EMBL/GenBank/DDBJ databases">
        <title>The genomes of Aspergillus section Nigri reveals drivers in fungal speciation.</title>
        <authorList>
            <consortium name="DOE Joint Genome Institute"/>
            <person name="Vesth T.C."/>
            <person name="Nybo J."/>
            <person name="Theobald S."/>
            <person name="Brandl J."/>
            <person name="Frisvad J.C."/>
            <person name="Nielsen K.F."/>
            <person name="Lyhne E.K."/>
            <person name="Kogle M.E."/>
            <person name="Kuo A."/>
            <person name="Riley R."/>
            <person name="Clum A."/>
            <person name="Nolan M."/>
            <person name="Lipzen A."/>
            <person name="Salamov A."/>
            <person name="Henrissat B."/>
            <person name="Wiebenga A."/>
            <person name="De Vries R.P."/>
            <person name="Grigoriev I.V."/>
            <person name="Mortensen U.H."/>
            <person name="Andersen M.R."/>
            <person name="Baker S.E."/>
        </authorList>
    </citation>
    <scope>NUCLEOTIDE SEQUENCE [LARGE SCALE GENOMIC DNA]</scope>
    <source>
        <strain evidence="1 2">IBT 23096</strain>
    </source>
</reference>
<accession>A0A2I2G598</accession>